<dbReference type="Pfam" id="PF26154">
    <property type="entry name" value="DUF8042"/>
    <property type="match status" value="1"/>
</dbReference>
<comment type="caution">
    <text evidence="2">The sequence shown here is derived from an EMBL/GenBank/DDBJ whole genome shotgun (WGS) entry which is preliminary data.</text>
</comment>
<dbReference type="EMBL" id="SXCS01000001">
    <property type="protein sequence ID" value="NFR60132.1"/>
    <property type="molecule type" value="Genomic_DNA"/>
</dbReference>
<dbReference type="InterPro" id="IPR058355">
    <property type="entry name" value="DUF8042"/>
</dbReference>
<protein>
    <recommendedName>
        <fullName evidence="1">DUF8042 domain-containing protein</fullName>
    </recommendedName>
</protein>
<gene>
    <name evidence="2" type="ORF">FDF70_01140</name>
</gene>
<accession>A0A7X5P6P6</accession>
<dbReference type="AlphaFoldDB" id="A0A7X5P6P6"/>
<name>A0A7X5P6P6_CLOSG</name>
<evidence type="ECO:0000259" key="1">
    <source>
        <dbReference type="Pfam" id="PF26154"/>
    </source>
</evidence>
<evidence type="ECO:0000313" key="3">
    <source>
        <dbReference type="Proteomes" id="UP000486601"/>
    </source>
</evidence>
<proteinExistence type="predicted"/>
<organism evidence="2 3">
    <name type="scientific">Clostridium sporogenes</name>
    <dbReference type="NCBI Taxonomy" id="1509"/>
    <lineage>
        <taxon>Bacteria</taxon>
        <taxon>Bacillati</taxon>
        <taxon>Bacillota</taxon>
        <taxon>Clostridia</taxon>
        <taxon>Eubacteriales</taxon>
        <taxon>Clostridiaceae</taxon>
        <taxon>Clostridium</taxon>
    </lineage>
</organism>
<dbReference type="RefSeq" id="WP_040108573.1">
    <property type="nucleotide sequence ID" value="NZ_JZJP01000201.1"/>
</dbReference>
<sequence>MEKSLQKQQLEALQTAQEYIGKLISGINMCINNMEESKYYEALNLLSYIFEGVNWINEVARLTKDIQKKNMDEELMKEQLEKIYEYLRLEDYDKILNIIKERILPLIKEWQLIIGSSIVA</sequence>
<evidence type="ECO:0000313" key="2">
    <source>
        <dbReference type="EMBL" id="NFR60132.1"/>
    </source>
</evidence>
<reference evidence="2 3" key="1">
    <citation type="submission" date="2019-04" db="EMBL/GenBank/DDBJ databases">
        <title>Genome sequencing of Clostridium botulinum Groups I-IV and Clostridium butyricum.</title>
        <authorList>
            <person name="Brunt J."/>
            <person name="Van Vliet A.H.M."/>
            <person name="Stringer S.C."/>
            <person name="Carter A.T."/>
            <person name="Peck M.W."/>
        </authorList>
    </citation>
    <scope>NUCLEOTIDE SEQUENCE [LARGE SCALE GENOMIC DNA]</scope>
    <source>
        <strain evidence="2 3">IFR 18/108</strain>
    </source>
</reference>
<feature type="domain" description="DUF8042" evidence="1">
    <location>
        <begin position="7"/>
        <end position="114"/>
    </location>
</feature>
<dbReference type="Proteomes" id="UP000486601">
    <property type="component" value="Unassembled WGS sequence"/>
</dbReference>